<protein>
    <submittedName>
        <fullName evidence="3">Uncharacterized protein</fullName>
    </submittedName>
</protein>
<dbReference type="Proteomes" id="UP000002630">
    <property type="component" value="Linkage Group LG27"/>
</dbReference>
<gene>
    <name evidence="3" type="ORF">Esi_0059_0053</name>
</gene>
<dbReference type="OMA" id="IQSKKYM"/>
<organism evidence="3 4">
    <name type="scientific">Ectocarpus siliculosus</name>
    <name type="common">Brown alga</name>
    <name type="synonym">Conferva siliculosa</name>
    <dbReference type="NCBI Taxonomy" id="2880"/>
    <lineage>
        <taxon>Eukaryota</taxon>
        <taxon>Sar</taxon>
        <taxon>Stramenopiles</taxon>
        <taxon>Ochrophyta</taxon>
        <taxon>PX clade</taxon>
        <taxon>Phaeophyceae</taxon>
        <taxon>Ectocarpales</taxon>
        <taxon>Ectocarpaceae</taxon>
        <taxon>Ectocarpus</taxon>
    </lineage>
</organism>
<evidence type="ECO:0000313" key="4">
    <source>
        <dbReference type="Proteomes" id="UP000002630"/>
    </source>
</evidence>
<reference evidence="3 4" key="1">
    <citation type="journal article" date="2010" name="Nature">
        <title>The Ectocarpus genome and the independent evolution of multicellularity in brown algae.</title>
        <authorList>
            <person name="Cock J.M."/>
            <person name="Sterck L."/>
            <person name="Rouze P."/>
            <person name="Scornet D."/>
            <person name="Allen A.E."/>
            <person name="Amoutzias G."/>
            <person name="Anthouard V."/>
            <person name="Artiguenave F."/>
            <person name="Aury J.M."/>
            <person name="Badger J.H."/>
            <person name="Beszteri B."/>
            <person name="Billiau K."/>
            <person name="Bonnet E."/>
            <person name="Bothwell J.H."/>
            <person name="Bowler C."/>
            <person name="Boyen C."/>
            <person name="Brownlee C."/>
            <person name="Carrano C.J."/>
            <person name="Charrier B."/>
            <person name="Cho G.Y."/>
            <person name="Coelho S.M."/>
            <person name="Collen J."/>
            <person name="Corre E."/>
            <person name="Da Silva C."/>
            <person name="Delage L."/>
            <person name="Delaroque N."/>
            <person name="Dittami S.M."/>
            <person name="Doulbeau S."/>
            <person name="Elias M."/>
            <person name="Farnham G."/>
            <person name="Gachon C.M."/>
            <person name="Gschloessl B."/>
            <person name="Heesch S."/>
            <person name="Jabbari K."/>
            <person name="Jubin C."/>
            <person name="Kawai H."/>
            <person name="Kimura K."/>
            <person name="Kloareg B."/>
            <person name="Kupper F.C."/>
            <person name="Lang D."/>
            <person name="Le Bail A."/>
            <person name="Leblanc C."/>
            <person name="Lerouge P."/>
            <person name="Lohr M."/>
            <person name="Lopez P.J."/>
            <person name="Martens C."/>
            <person name="Maumus F."/>
            <person name="Michel G."/>
            <person name="Miranda-Saavedra D."/>
            <person name="Morales J."/>
            <person name="Moreau H."/>
            <person name="Motomura T."/>
            <person name="Nagasato C."/>
            <person name="Napoli C.A."/>
            <person name="Nelson D.R."/>
            <person name="Nyvall-Collen P."/>
            <person name="Peters A.F."/>
            <person name="Pommier C."/>
            <person name="Potin P."/>
            <person name="Poulain J."/>
            <person name="Quesneville H."/>
            <person name="Read B."/>
            <person name="Rensing S.A."/>
            <person name="Ritter A."/>
            <person name="Rousvoal S."/>
            <person name="Samanta M."/>
            <person name="Samson G."/>
            <person name="Schroeder D.C."/>
            <person name="Segurens B."/>
            <person name="Strittmatter M."/>
            <person name="Tonon T."/>
            <person name="Tregear J.W."/>
            <person name="Valentin K."/>
            <person name="von Dassow P."/>
            <person name="Yamagishi T."/>
            <person name="Van de Peer Y."/>
            <person name="Wincker P."/>
        </authorList>
    </citation>
    <scope>NUCLEOTIDE SEQUENCE [LARGE SCALE GENOMIC DNA]</scope>
    <source>
        <strain evidence="4">Ec32 / CCAP1310/4</strain>
    </source>
</reference>
<accession>D8LQ59</accession>
<feature type="coiled-coil region" evidence="1">
    <location>
        <begin position="109"/>
        <end position="164"/>
    </location>
</feature>
<dbReference type="EMBL" id="FN648807">
    <property type="protein sequence ID" value="CBN77439.1"/>
    <property type="molecule type" value="Genomic_DNA"/>
</dbReference>
<feature type="region of interest" description="Disordered" evidence="2">
    <location>
        <begin position="58"/>
        <end position="85"/>
    </location>
</feature>
<keyword evidence="1" id="KW-0175">Coiled coil</keyword>
<dbReference type="OrthoDB" id="77690at2759"/>
<dbReference type="eggNOG" id="ENOG502S0NA">
    <property type="taxonomic scope" value="Eukaryota"/>
</dbReference>
<evidence type="ECO:0000256" key="1">
    <source>
        <dbReference type="SAM" id="Coils"/>
    </source>
</evidence>
<keyword evidence="4" id="KW-1185">Reference proteome</keyword>
<dbReference type="AlphaFoldDB" id="D8LQ59"/>
<feature type="compositionally biased region" description="Basic and acidic residues" evidence="2">
    <location>
        <begin position="72"/>
        <end position="85"/>
    </location>
</feature>
<dbReference type="InParanoid" id="D8LQ59"/>
<evidence type="ECO:0000313" key="3">
    <source>
        <dbReference type="EMBL" id="CBN77439.1"/>
    </source>
</evidence>
<evidence type="ECO:0000256" key="2">
    <source>
        <dbReference type="SAM" id="MobiDB-lite"/>
    </source>
</evidence>
<name>D8LQ59_ECTSI</name>
<sequence>MAEEEDDSLDALEYELNQMGLSVEDLQPPEDGQFDRRAMARVESARIMSRRFIERDRVKDKMSAQTKRYRRRLQEGKHKKVQSWEKKTHRSPFLINLLAENERLDEENKVRLKEEARQARIREKRKEEAKNNIILQALTESSDLEALRREKRAIIEEERCLKALMDIEKSSGHRKAQMLAALRAEKQRHAAKADYRRRRFTDALESHFEKEAEVLREKHGVAPK</sequence>
<proteinExistence type="predicted"/>
<dbReference type="EMBL" id="FN649752">
    <property type="protein sequence ID" value="CBN77439.1"/>
    <property type="molecule type" value="Genomic_DNA"/>
</dbReference>